<organism evidence="1 2">
    <name type="scientific">Cynara cardunculus var. scolymus</name>
    <name type="common">Globe artichoke</name>
    <name type="synonym">Cynara scolymus</name>
    <dbReference type="NCBI Taxonomy" id="59895"/>
    <lineage>
        <taxon>Eukaryota</taxon>
        <taxon>Viridiplantae</taxon>
        <taxon>Streptophyta</taxon>
        <taxon>Embryophyta</taxon>
        <taxon>Tracheophyta</taxon>
        <taxon>Spermatophyta</taxon>
        <taxon>Magnoliopsida</taxon>
        <taxon>eudicotyledons</taxon>
        <taxon>Gunneridae</taxon>
        <taxon>Pentapetalae</taxon>
        <taxon>asterids</taxon>
        <taxon>campanulids</taxon>
        <taxon>Asterales</taxon>
        <taxon>Asteraceae</taxon>
        <taxon>Carduoideae</taxon>
        <taxon>Cardueae</taxon>
        <taxon>Carduinae</taxon>
        <taxon>Cynara</taxon>
    </lineage>
</organism>
<dbReference type="Proteomes" id="UP000243975">
    <property type="component" value="Unassembled WGS sequence"/>
</dbReference>
<accession>A0A103Y1P4</accession>
<reference evidence="1 2" key="1">
    <citation type="journal article" date="2016" name="Sci. Rep.">
        <title>The genome sequence of the outbreeding globe artichoke constructed de novo incorporating a phase-aware low-pass sequencing strategy of F1 progeny.</title>
        <authorList>
            <person name="Scaglione D."/>
            <person name="Reyes-Chin-Wo S."/>
            <person name="Acquadro A."/>
            <person name="Froenicke L."/>
            <person name="Portis E."/>
            <person name="Beitel C."/>
            <person name="Tirone M."/>
            <person name="Mauro R."/>
            <person name="Lo Monaco A."/>
            <person name="Mauromicale G."/>
            <person name="Faccioli P."/>
            <person name="Cattivelli L."/>
            <person name="Rieseberg L."/>
            <person name="Michelmore R."/>
            <person name="Lanteri S."/>
        </authorList>
    </citation>
    <scope>NUCLEOTIDE SEQUENCE [LARGE SCALE GENOMIC DNA]</scope>
    <source>
        <strain evidence="1">2C</strain>
    </source>
</reference>
<protein>
    <submittedName>
        <fullName evidence="1">Uncharacterized protein</fullName>
    </submittedName>
</protein>
<gene>
    <name evidence="1" type="ORF">Ccrd_020846</name>
</gene>
<dbReference type="EMBL" id="LEKV01003182">
    <property type="protein sequence ID" value="KVI00893.1"/>
    <property type="molecule type" value="Genomic_DNA"/>
</dbReference>
<evidence type="ECO:0000313" key="1">
    <source>
        <dbReference type="EMBL" id="KVI00893.1"/>
    </source>
</evidence>
<name>A0A103Y1P4_CYNCS</name>
<dbReference type="AlphaFoldDB" id="A0A103Y1P4"/>
<evidence type="ECO:0000313" key="2">
    <source>
        <dbReference type="Proteomes" id="UP000243975"/>
    </source>
</evidence>
<sequence length="448" mass="50968">MTPDVISNGKNIPVQAAIAARAPPNAKVPVSPINTEALCRILIHGYKPFFLLFTSLKKSSISPIVANAIVAAQAPETSIEEKPTNTSATTTPIVIVHPWPYADNGGKGTIRKGHRACFGVNDGASVFPRISIVSGNDWFLRRWWRQNRHDGGTGDEYRKGHESETQWRKMALWERERCTSGCRGGDWRRRKLRLVTGNESIQTAARLKMKMKTARLKKFHLDGFRLQESTASSKDDRNGFGFLVRCNQSMTVNKSSLLDPNFSDFSPEEEFGGMWHVHRHNSNFGRLHHRHPIAPTPVVSISADPTLLDLLLGHLINLLLGRLINLRNHLWSLFRKYLPSRPLFDELSTILPIVVVWMRIYERRVELPKTLLCYLMNLDDYNIRSIFFPGMPSNAVQPLFGFSSFGIIDFTDDHDLPVLKVHMKSLHTIEILRINYMDEMEDDSCEMV</sequence>
<dbReference type="Gramene" id="KVI00893">
    <property type="protein sequence ID" value="KVI00893"/>
    <property type="gene ID" value="Ccrd_020846"/>
</dbReference>
<proteinExistence type="predicted"/>
<keyword evidence="2" id="KW-1185">Reference proteome</keyword>
<comment type="caution">
    <text evidence="1">The sequence shown here is derived from an EMBL/GenBank/DDBJ whole genome shotgun (WGS) entry which is preliminary data.</text>
</comment>